<dbReference type="SMART" id="SM00393">
    <property type="entry name" value="R3H"/>
    <property type="match status" value="1"/>
</dbReference>
<protein>
    <recommendedName>
        <fullName evidence="6">RNA-binding protein KhpB</fullName>
    </recommendedName>
    <alternativeName>
        <fullName evidence="6">RNA-binding protein EloR</fullName>
    </alternativeName>
</protein>
<dbReference type="GO" id="GO:0003723">
    <property type="term" value="F:RNA binding"/>
    <property type="evidence" value="ECO:0007669"/>
    <property type="project" value="UniProtKB-UniRule"/>
</dbReference>
<name>A0A9Q8CH80_9STAP</name>
<accession>A0A9Q8CH80</accession>
<dbReference type="PROSITE" id="PS51061">
    <property type="entry name" value="R3H"/>
    <property type="match status" value="1"/>
</dbReference>
<evidence type="ECO:0000256" key="2">
    <source>
        <dbReference type="ARBA" id="ARBA00022884"/>
    </source>
</evidence>
<dbReference type="OrthoDB" id="9794483at2"/>
<dbReference type="InterPro" id="IPR038008">
    <property type="entry name" value="Jag_KH"/>
</dbReference>
<evidence type="ECO:0000256" key="5">
    <source>
        <dbReference type="ARBA" id="ARBA00023316"/>
    </source>
</evidence>
<evidence type="ECO:0000256" key="3">
    <source>
        <dbReference type="ARBA" id="ARBA00022960"/>
    </source>
</evidence>
<evidence type="ECO:0000313" key="9">
    <source>
        <dbReference type="EMBL" id="TDM02166.1"/>
    </source>
</evidence>
<dbReference type="Pfam" id="PF01424">
    <property type="entry name" value="R3H"/>
    <property type="match status" value="1"/>
</dbReference>
<dbReference type="Gene3D" id="3.30.1370.50">
    <property type="entry name" value="R3H-like domain"/>
    <property type="match status" value="1"/>
</dbReference>
<sequence length="265" mass="29911">MQETFTGTTVEEAVQLGLKTWNLSENQVKIDIEEQGKKGLFGIGRREAVVTLTVIDPALKKYSLEELKQTNIQSAAAVTAEKAENELKPGPPDDEAAEEVVDNQKEAADRSAAKKLVTESADRTLDYLVQILKEMGIEATGEVMVKSNDVRINLISRDAARIIGKRGYTLNALQTVAQTHIQQTYKGYITVLLDIENYREKRKEILENLALNMAQKAQQTHEPVKFEPMPNYERKIIHQVLTRMSDIETYSEGREPHRYLVIKGK</sequence>
<dbReference type="InterPro" id="IPR015946">
    <property type="entry name" value="KH_dom-like_a/b"/>
</dbReference>
<gene>
    <name evidence="6" type="primary">khpB</name>
    <name evidence="6" type="synonym">eloR</name>
    <name evidence="9" type="ORF">ERX40_06300</name>
</gene>
<dbReference type="InterPro" id="IPR038247">
    <property type="entry name" value="Jag_N_dom_sf"/>
</dbReference>
<dbReference type="InterPro" id="IPR036612">
    <property type="entry name" value="KH_dom_type_1_sf"/>
</dbReference>
<comment type="domain">
    <text evidence="6">Has an N-terminal Jag-N domain and 2 RNA-binding domains (KH and R3H).</text>
</comment>
<feature type="compositionally biased region" description="Acidic residues" evidence="7">
    <location>
        <begin position="92"/>
        <end position="101"/>
    </location>
</feature>
<dbReference type="InterPro" id="IPR039247">
    <property type="entry name" value="KhpB"/>
</dbReference>
<reference evidence="9 10" key="1">
    <citation type="submission" date="2019-01" db="EMBL/GenBank/DDBJ databases">
        <title>Draft genome sequences of the type strains of six Macrococcus species.</title>
        <authorList>
            <person name="Mazhar S."/>
            <person name="Altermann E."/>
            <person name="Hill C."/>
            <person name="Mcauliffe O."/>
        </authorList>
    </citation>
    <scope>NUCLEOTIDE SEQUENCE [LARGE SCALE GENOMIC DNA]</scope>
    <source>
        <strain evidence="9 10">ATCC 51828</strain>
    </source>
</reference>
<dbReference type="Pfam" id="PF14804">
    <property type="entry name" value="Jag_N"/>
    <property type="match status" value="1"/>
</dbReference>
<proteinExistence type="inferred from homology"/>
<feature type="region of interest" description="Disordered" evidence="7">
    <location>
        <begin position="80"/>
        <end position="105"/>
    </location>
</feature>
<dbReference type="InterPro" id="IPR036867">
    <property type="entry name" value="R3H_dom_sf"/>
</dbReference>
<dbReference type="InterPro" id="IPR001374">
    <property type="entry name" value="R3H_dom"/>
</dbReference>
<dbReference type="SUPFAM" id="SSF82708">
    <property type="entry name" value="R3H domain"/>
    <property type="match status" value="1"/>
</dbReference>
<keyword evidence="2 6" id="KW-0694">RNA-binding</keyword>
<comment type="subcellular location">
    <subcellularLocation>
        <location evidence="6">Cytoplasm</location>
    </subcellularLocation>
</comment>
<organism evidence="9 10">
    <name type="scientific">Macrococcus carouselicus</name>
    <dbReference type="NCBI Taxonomy" id="69969"/>
    <lineage>
        <taxon>Bacteria</taxon>
        <taxon>Bacillati</taxon>
        <taxon>Bacillota</taxon>
        <taxon>Bacilli</taxon>
        <taxon>Bacillales</taxon>
        <taxon>Staphylococcaceae</taxon>
        <taxon>Macrococcus</taxon>
    </lineage>
</organism>
<dbReference type="HAMAP" id="MF_00867">
    <property type="entry name" value="KhpB"/>
    <property type="match status" value="1"/>
</dbReference>
<comment type="similarity">
    <text evidence="6">Belongs to the KhpB RNA-binding protein family.</text>
</comment>
<keyword evidence="4 6" id="KW-0143">Chaperone</keyword>
<evidence type="ECO:0000256" key="7">
    <source>
        <dbReference type="SAM" id="MobiDB-lite"/>
    </source>
</evidence>
<dbReference type="InterPro" id="IPR032782">
    <property type="entry name" value="KhpB_N"/>
</dbReference>
<dbReference type="Proteomes" id="UP000295280">
    <property type="component" value="Unassembled WGS sequence"/>
</dbReference>
<dbReference type="CDD" id="cd02414">
    <property type="entry name" value="KH-II_Jag"/>
    <property type="match status" value="1"/>
</dbReference>
<dbReference type="PANTHER" id="PTHR35800:SF1">
    <property type="entry name" value="RNA-BINDING PROTEIN KHPB"/>
    <property type="match status" value="1"/>
</dbReference>
<comment type="caution">
    <text evidence="6">Lacks conserved residue(s) required for the propagation of feature annotation.</text>
</comment>
<feature type="domain" description="R3H" evidence="8">
    <location>
        <begin position="200"/>
        <end position="265"/>
    </location>
</feature>
<keyword evidence="10" id="KW-1185">Reference proteome</keyword>
<dbReference type="RefSeq" id="WP_133417653.1">
    <property type="nucleotide sequence ID" value="NZ_SCWD01000002.1"/>
</dbReference>
<dbReference type="GO" id="GO:0005737">
    <property type="term" value="C:cytoplasm"/>
    <property type="evidence" value="ECO:0007669"/>
    <property type="project" value="UniProtKB-SubCell"/>
</dbReference>
<dbReference type="PANTHER" id="PTHR35800">
    <property type="entry name" value="PROTEIN JAG"/>
    <property type="match status" value="1"/>
</dbReference>
<evidence type="ECO:0000313" key="10">
    <source>
        <dbReference type="Proteomes" id="UP000295280"/>
    </source>
</evidence>
<dbReference type="Pfam" id="PF13083">
    <property type="entry name" value="KH_KhpA-B"/>
    <property type="match status" value="1"/>
</dbReference>
<keyword evidence="3 6" id="KW-0133">Cell shape</keyword>
<comment type="subunit">
    <text evidence="6">Forms a complex with KhpA.</text>
</comment>
<comment type="function">
    <text evidence="6">A probable RNA chaperone. Forms a complex with KhpA which binds to cellular RNA and controls its expression. Plays a role in peptidoglycan (PG) homeostasis and cell length regulation.</text>
</comment>
<evidence type="ECO:0000256" key="6">
    <source>
        <dbReference type="HAMAP-Rule" id="MF_00867"/>
    </source>
</evidence>
<comment type="caution">
    <text evidence="9">The sequence shown here is derived from an EMBL/GenBank/DDBJ whole genome shotgun (WGS) entry which is preliminary data.</text>
</comment>
<dbReference type="CDD" id="cd02644">
    <property type="entry name" value="R3H_jag"/>
    <property type="match status" value="1"/>
</dbReference>
<dbReference type="NCBIfam" id="NF041568">
    <property type="entry name" value="Jag_EloR"/>
    <property type="match status" value="1"/>
</dbReference>
<keyword evidence="1 6" id="KW-0963">Cytoplasm</keyword>
<dbReference type="SUPFAM" id="SSF54791">
    <property type="entry name" value="Eukaryotic type KH-domain (KH-domain type I)"/>
    <property type="match status" value="1"/>
</dbReference>
<dbReference type="Gene3D" id="3.30.300.20">
    <property type="match status" value="1"/>
</dbReference>
<dbReference type="GO" id="GO:0071555">
    <property type="term" value="P:cell wall organization"/>
    <property type="evidence" value="ECO:0007669"/>
    <property type="project" value="UniProtKB-KW"/>
</dbReference>
<dbReference type="InterPro" id="IPR034079">
    <property type="entry name" value="R3H_KhpB"/>
</dbReference>
<dbReference type="GO" id="GO:0009252">
    <property type="term" value="P:peptidoglycan biosynthetic process"/>
    <property type="evidence" value="ECO:0007669"/>
    <property type="project" value="UniProtKB-UniRule"/>
</dbReference>
<dbReference type="EMBL" id="SCWD01000002">
    <property type="protein sequence ID" value="TDM02166.1"/>
    <property type="molecule type" value="Genomic_DNA"/>
</dbReference>
<evidence type="ECO:0000256" key="1">
    <source>
        <dbReference type="ARBA" id="ARBA00022490"/>
    </source>
</evidence>
<evidence type="ECO:0000256" key="4">
    <source>
        <dbReference type="ARBA" id="ARBA00023186"/>
    </source>
</evidence>
<dbReference type="GO" id="GO:0008360">
    <property type="term" value="P:regulation of cell shape"/>
    <property type="evidence" value="ECO:0007669"/>
    <property type="project" value="UniProtKB-KW"/>
</dbReference>
<dbReference type="AlphaFoldDB" id="A0A9Q8CH80"/>
<dbReference type="Gene3D" id="3.30.30.80">
    <property type="entry name" value="probable RNA-binding protein from clostridium symbiosum atcc 14940"/>
    <property type="match status" value="1"/>
</dbReference>
<dbReference type="SMART" id="SM01245">
    <property type="entry name" value="Jag_N"/>
    <property type="match status" value="1"/>
</dbReference>
<keyword evidence="5 6" id="KW-0961">Cell wall biogenesis/degradation</keyword>
<evidence type="ECO:0000259" key="8">
    <source>
        <dbReference type="PROSITE" id="PS51061"/>
    </source>
</evidence>